<dbReference type="InterPro" id="IPR036612">
    <property type="entry name" value="KH_dom_type_1_sf"/>
</dbReference>
<dbReference type="Pfam" id="PF23052">
    <property type="entry name" value="KH_N4BP1_2nd"/>
    <property type="match status" value="1"/>
</dbReference>
<dbReference type="InterPro" id="IPR051101">
    <property type="entry name" value="ZC3H12/N4BP1_RNase_Reg"/>
</dbReference>
<sequence length="974" mass="108665">MTYLSRRDEGGRGFPAGVVVPGVRNYGRQQRRAPWLALMAAPGAVSGPVPVLDEFTAPAEKSRFLEKSRGRIQSLFGVRLAVLGAPGGCGPSGQPPGSGPATDRIWLRLSGDKETVRSAKEYIKGLCEPELEEKECYPKDMHCIFVGAQSLFLNCLIQDTCADITVQEIGLLSIKGGAEAVVMARSHIQQFVMLFENNEGLLSDKESNIKKQFKQFVEAHADKYTMDLLILPSSLKRELLNLTQNDCCEADGNIIDLTTDSESTPEFSQNKTTKLTVMSGDGRTIGEEARKKAGTPVTELTKQMDMVFSNAPGKCFVPINGLTPLEASVSKERQSCKRRCSDAEERLPKKQFSLESDQEGRPTPCNKDPDRDAVIDLISDTCSESDDPPFSVTDCDDISEEMEYKILVNFFRTMGYSQKIVEKVISELGQSMEPLMLLEAIEKESTTFQKEKEQSPQISRTVSVHSGGNADRGSVSKNQLKPSHTLKETKNVKQKRANSPRAQLRAEDKMHVTDYKNKTALPSIENSTEHCKQVHLNSSDQSPSSRTNDIETDGHIPSFNTAQELKKYGALKDVDFVARGSSDREHASVQTETVVQQKSAGPSNTQNNQPVHVERPGHGNPSQFRLLHQPSFDIPKPIECPLPTSVFPSQLHASNRERKIVGPYSHHTDASVTGVQRFMDSLKKPYNLELKNEPGRAYLKHIIIDGSNVAISHGLQKFFSCRGIAIAVDYFWKRGHRNITVFVPQWRTKRHPNIKEQHFLTQLQDVGILSLTPARMVLGATIAAHDDRFLLHLADKTGGIIVTNDNFREFVTESYSWREIIEKRLLQYTFVGDIFMVPDDPLGRNGPRLEDFLRSECCFRDFPPAQITLPTGRLHSSGTSHFMPIPKSCSNNRQPMNQVHGGPPSARLPFEPNLPNIQTGLTVPPQRSTTETIQLREALIKIFPDSEQRQKIDRILAEHPFMRDLNALSAMVLD</sequence>
<dbReference type="GO" id="GO:0016787">
    <property type="term" value="F:hydrolase activity"/>
    <property type="evidence" value="ECO:0007669"/>
    <property type="project" value="UniProtKB-KW"/>
</dbReference>
<evidence type="ECO:0000256" key="10">
    <source>
        <dbReference type="ARBA" id="ARBA00039336"/>
    </source>
</evidence>
<feature type="region of interest" description="Disordered" evidence="11">
    <location>
        <begin position="531"/>
        <end position="556"/>
    </location>
</feature>
<keyword evidence="8" id="KW-0539">Nucleus</keyword>
<proteinExistence type="inferred from homology"/>
<feature type="compositionally biased region" description="Polar residues" evidence="11">
    <location>
        <begin position="455"/>
        <end position="466"/>
    </location>
</feature>
<feature type="region of interest" description="Disordered" evidence="11">
    <location>
        <begin position="447"/>
        <end position="512"/>
    </location>
</feature>
<evidence type="ECO:0000256" key="1">
    <source>
        <dbReference type="ARBA" id="ARBA00004322"/>
    </source>
</evidence>
<feature type="region of interest" description="Disordered" evidence="11">
    <location>
        <begin position="347"/>
        <end position="371"/>
    </location>
</feature>
<keyword evidence="3" id="KW-0399">Innate immunity</keyword>
<dbReference type="Gene3D" id="3.40.50.11980">
    <property type="match status" value="1"/>
</dbReference>
<dbReference type="SUPFAM" id="SSF54791">
    <property type="entry name" value="Eukaryotic type KH-domain (KH-domain type I)"/>
    <property type="match status" value="1"/>
</dbReference>
<evidence type="ECO:0000256" key="11">
    <source>
        <dbReference type="SAM" id="MobiDB-lite"/>
    </source>
</evidence>
<organism evidence="17 18">
    <name type="scientific">Mauremys mutica</name>
    <name type="common">yellowpond turtle</name>
    <dbReference type="NCBI Taxonomy" id="74926"/>
    <lineage>
        <taxon>Eukaryota</taxon>
        <taxon>Metazoa</taxon>
        <taxon>Chordata</taxon>
        <taxon>Craniata</taxon>
        <taxon>Vertebrata</taxon>
        <taxon>Euteleostomi</taxon>
        <taxon>Archelosauria</taxon>
        <taxon>Testudinata</taxon>
        <taxon>Testudines</taxon>
        <taxon>Cryptodira</taxon>
        <taxon>Durocryptodira</taxon>
        <taxon>Testudinoidea</taxon>
        <taxon>Geoemydidae</taxon>
        <taxon>Geoemydinae</taxon>
        <taxon>Mauremys</taxon>
    </lineage>
</organism>
<dbReference type="AlphaFoldDB" id="A0A9D4AYU3"/>
<dbReference type="InterPro" id="IPR056578">
    <property type="entry name" value="UBA_N4BP1_C"/>
</dbReference>
<dbReference type="InterPro" id="IPR021869">
    <property type="entry name" value="RNase_Zc3h12_NYN"/>
</dbReference>
<evidence type="ECO:0000313" key="18">
    <source>
        <dbReference type="Proteomes" id="UP000827986"/>
    </source>
</evidence>
<dbReference type="CDD" id="cd09032">
    <property type="entry name" value="KH-I_N4BP1_like_rpt1"/>
    <property type="match status" value="1"/>
</dbReference>
<gene>
    <name evidence="17" type="ORF">KIL84_005328</name>
</gene>
<dbReference type="GO" id="GO:0032435">
    <property type="term" value="P:negative regulation of proteasomal ubiquitin-dependent protein catabolic process"/>
    <property type="evidence" value="ECO:0007669"/>
    <property type="project" value="TreeGrafter"/>
</dbReference>
<dbReference type="GO" id="GO:0005730">
    <property type="term" value="C:nucleolus"/>
    <property type="evidence" value="ECO:0007669"/>
    <property type="project" value="UniProtKB-SubCell"/>
</dbReference>
<feature type="domain" description="N4BP1 UBA-like" evidence="15">
    <location>
        <begin position="403"/>
        <end position="444"/>
    </location>
</feature>
<reference evidence="17" key="1">
    <citation type="submission" date="2021-09" db="EMBL/GenBank/DDBJ databases">
        <title>The genome of Mauremys mutica provides insights into the evolution of semi-aquatic lifestyle.</title>
        <authorList>
            <person name="Gong S."/>
            <person name="Gao Y."/>
        </authorList>
    </citation>
    <scope>NUCLEOTIDE SEQUENCE</scope>
    <source>
        <strain evidence="17">MM-2020</strain>
        <tissue evidence="17">Muscle</tissue>
    </source>
</reference>
<dbReference type="OrthoDB" id="392925at2759"/>
<evidence type="ECO:0000256" key="7">
    <source>
        <dbReference type="ARBA" id="ARBA00022884"/>
    </source>
</evidence>
<evidence type="ECO:0000256" key="4">
    <source>
        <dbReference type="ARBA" id="ARBA00022722"/>
    </source>
</evidence>
<comment type="subcellular location">
    <subcellularLocation>
        <location evidence="1">Nucleus</location>
        <location evidence="1">PML body</location>
    </subcellularLocation>
    <subcellularLocation>
        <location evidence="2">Nucleus</location>
        <location evidence="2">Nucleolus</location>
    </subcellularLocation>
</comment>
<evidence type="ECO:0000313" key="17">
    <source>
        <dbReference type="EMBL" id="KAH1181602.1"/>
    </source>
</evidence>
<dbReference type="InterPro" id="IPR056629">
    <property type="entry name" value="KH_N4BP1_1st"/>
</dbReference>
<evidence type="ECO:0000256" key="3">
    <source>
        <dbReference type="ARBA" id="ARBA00022588"/>
    </source>
</evidence>
<dbReference type="FunFam" id="3.40.50.11980:FF:000001">
    <property type="entry name" value="ZC3H12A isoform 1"/>
    <property type="match status" value="1"/>
</dbReference>
<dbReference type="Pfam" id="PF23054">
    <property type="entry name" value="UBA_N4BP1_C"/>
    <property type="match status" value="1"/>
</dbReference>
<dbReference type="Pfam" id="PF11977">
    <property type="entry name" value="RNase_Zc3h12a"/>
    <property type="match status" value="1"/>
</dbReference>
<comment type="similarity">
    <text evidence="9">Belongs to the N4BP1 family.</text>
</comment>
<feature type="compositionally biased region" description="Polar residues" evidence="11">
    <location>
        <begin position="588"/>
        <end position="610"/>
    </location>
</feature>
<evidence type="ECO:0000259" key="13">
    <source>
        <dbReference type="Pfam" id="PF23050"/>
    </source>
</evidence>
<dbReference type="Proteomes" id="UP000827986">
    <property type="component" value="Unassembled WGS sequence"/>
</dbReference>
<keyword evidence="18" id="KW-1185">Reference proteome</keyword>
<name>A0A9D4AYU3_9SAUR</name>
<protein>
    <recommendedName>
        <fullName evidence="10">NEDD4-binding protein 1</fullName>
    </recommendedName>
</protein>
<dbReference type="CDD" id="cd18728">
    <property type="entry name" value="PIN_N4BP1-like"/>
    <property type="match status" value="1"/>
</dbReference>
<evidence type="ECO:0000256" key="6">
    <source>
        <dbReference type="ARBA" id="ARBA00022859"/>
    </source>
</evidence>
<feature type="region of interest" description="Disordered" evidence="11">
    <location>
        <begin position="581"/>
        <end position="619"/>
    </location>
</feature>
<dbReference type="Pfam" id="PF23050">
    <property type="entry name" value="KH_N4BP1_1st"/>
    <property type="match status" value="1"/>
</dbReference>
<evidence type="ECO:0000256" key="8">
    <source>
        <dbReference type="ARBA" id="ARBA00023242"/>
    </source>
</evidence>
<evidence type="ECO:0000256" key="2">
    <source>
        <dbReference type="ARBA" id="ARBA00004604"/>
    </source>
</evidence>
<evidence type="ECO:0000259" key="14">
    <source>
        <dbReference type="Pfam" id="PF23052"/>
    </source>
</evidence>
<accession>A0A9D4AYU3</accession>
<evidence type="ECO:0000256" key="9">
    <source>
        <dbReference type="ARBA" id="ARBA00038274"/>
    </source>
</evidence>
<feature type="compositionally biased region" description="Polar residues" evidence="11">
    <location>
        <begin position="535"/>
        <end position="547"/>
    </location>
</feature>
<evidence type="ECO:0000256" key="5">
    <source>
        <dbReference type="ARBA" id="ARBA00022801"/>
    </source>
</evidence>
<dbReference type="GO" id="GO:0045087">
    <property type="term" value="P:innate immune response"/>
    <property type="evidence" value="ECO:0007669"/>
    <property type="project" value="UniProtKB-KW"/>
</dbReference>
<dbReference type="GO" id="GO:0004518">
    <property type="term" value="F:nuclease activity"/>
    <property type="evidence" value="ECO:0007669"/>
    <property type="project" value="UniProtKB-KW"/>
</dbReference>
<feature type="domain" description="N4BP1 C-terminal UBA" evidence="16">
    <location>
        <begin position="926"/>
        <end position="974"/>
    </location>
</feature>
<dbReference type="InterPro" id="IPR056630">
    <property type="entry name" value="KH_N4BP1_2nd"/>
</dbReference>
<dbReference type="PANTHER" id="PTHR12876:SF26">
    <property type="entry name" value="NEDD4-BINDING PROTEIN 1"/>
    <property type="match status" value="1"/>
</dbReference>
<dbReference type="GO" id="GO:0016605">
    <property type="term" value="C:PML body"/>
    <property type="evidence" value="ECO:0007669"/>
    <property type="project" value="UniProtKB-SubCell"/>
</dbReference>
<dbReference type="GO" id="GO:0003723">
    <property type="term" value="F:RNA binding"/>
    <property type="evidence" value="ECO:0007669"/>
    <property type="project" value="UniProtKB-KW"/>
</dbReference>
<dbReference type="EMBL" id="JAHDVG010000468">
    <property type="protein sequence ID" value="KAH1181602.1"/>
    <property type="molecule type" value="Genomic_DNA"/>
</dbReference>
<feature type="domain" description="N4BP1 second type I KH-domain" evidence="14">
    <location>
        <begin position="129"/>
        <end position="244"/>
    </location>
</feature>
<dbReference type="Pfam" id="PF23053">
    <property type="entry name" value="UBA_N4BP1"/>
    <property type="match status" value="1"/>
</dbReference>
<comment type="caution">
    <text evidence="17">The sequence shown here is derived from an EMBL/GenBank/DDBJ whole genome shotgun (WGS) entry which is preliminary data.</text>
</comment>
<keyword evidence="6" id="KW-0391">Immunity</keyword>
<evidence type="ECO:0000259" key="15">
    <source>
        <dbReference type="Pfam" id="PF23053"/>
    </source>
</evidence>
<dbReference type="CDD" id="cd22476">
    <property type="entry name" value="KH-I_N4BP1"/>
    <property type="match status" value="1"/>
</dbReference>
<keyword evidence="5" id="KW-0378">Hydrolase</keyword>
<keyword evidence="4" id="KW-0540">Nuclease</keyword>
<evidence type="ECO:0000259" key="12">
    <source>
        <dbReference type="Pfam" id="PF11977"/>
    </source>
</evidence>
<dbReference type="GO" id="GO:0031397">
    <property type="term" value="P:negative regulation of protein ubiquitination"/>
    <property type="evidence" value="ECO:0007669"/>
    <property type="project" value="TreeGrafter"/>
</dbReference>
<dbReference type="InterPro" id="IPR056631">
    <property type="entry name" value="UBA_N4BP1"/>
</dbReference>
<feature type="domain" description="RNase NYN" evidence="12">
    <location>
        <begin position="699"/>
        <end position="851"/>
    </location>
</feature>
<feature type="domain" description="N4BP1 first type I KH-domain" evidence="13">
    <location>
        <begin position="53"/>
        <end position="128"/>
    </location>
</feature>
<evidence type="ECO:0000259" key="16">
    <source>
        <dbReference type="Pfam" id="PF23054"/>
    </source>
</evidence>
<keyword evidence="7" id="KW-0694">RNA-binding</keyword>
<dbReference type="PANTHER" id="PTHR12876">
    <property type="entry name" value="N4BP1-RELATED"/>
    <property type="match status" value="1"/>
</dbReference>